<evidence type="ECO:0000313" key="3">
    <source>
        <dbReference type="Proteomes" id="UP000033710"/>
    </source>
</evidence>
<dbReference type="GeneID" id="27671843"/>
<feature type="compositionally biased region" description="Basic and acidic residues" evidence="1">
    <location>
        <begin position="24"/>
        <end position="33"/>
    </location>
</feature>
<reference evidence="2 3" key="1">
    <citation type="journal article" date="2014" name="BMC Genomics">
        <title>Comparative genomics of the major fungal agents of human and animal Sporotrichosis: Sporothrix schenckii and Sporothrix brasiliensis.</title>
        <authorList>
            <person name="Teixeira M.M."/>
            <person name="de Almeida L.G."/>
            <person name="Kubitschek-Barreira P."/>
            <person name="Alves F.L."/>
            <person name="Kioshima E.S."/>
            <person name="Abadio A.K."/>
            <person name="Fernandes L."/>
            <person name="Derengowski L.S."/>
            <person name="Ferreira K.S."/>
            <person name="Souza R.C."/>
            <person name="Ruiz J.C."/>
            <person name="de Andrade N.C."/>
            <person name="Paes H.C."/>
            <person name="Nicola A.M."/>
            <person name="Albuquerque P."/>
            <person name="Gerber A.L."/>
            <person name="Martins V.P."/>
            <person name="Peconick L.D."/>
            <person name="Neto A.V."/>
            <person name="Chaucanez C.B."/>
            <person name="Silva P.A."/>
            <person name="Cunha O.L."/>
            <person name="de Oliveira F.F."/>
            <person name="dos Santos T.C."/>
            <person name="Barros A.L."/>
            <person name="Soares M.A."/>
            <person name="de Oliveira L.M."/>
            <person name="Marini M.M."/>
            <person name="Villalobos-Duno H."/>
            <person name="Cunha M.M."/>
            <person name="de Hoog S."/>
            <person name="da Silveira J.F."/>
            <person name="Henrissat B."/>
            <person name="Nino-Vega G.A."/>
            <person name="Cisalpino P.S."/>
            <person name="Mora-Montes H.M."/>
            <person name="Almeida S.R."/>
            <person name="Stajich J.E."/>
            <person name="Lopes-Bezerra L.M."/>
            <person name="Vasconcelos A.T."/>
            <person name="Felipe M.S."/>
        </authorList>
    </citation>
    <scope>NUCLEOTIDE SEQUENCE [LARGE SCALE GENOMIC DNA]</scope>
    <source>
        <strain evidence="2 3">1099-18</strain>
    </source>
</reference>
<evidence type="ECO:0000313" key="2">
    <source>
        <dbReference type="EMBL" id="KJR85035.1"/>
    </source>
</evidence>
<dbReference type="KEGG" id="ssck:SPSK_10003"/>
<proteinExistence type="predicted"/>
<dbReference type="RefSeq" id="XP_016587711.1">
    <property type="nucleotide sequence ID" value="XM_016736566.1"/>
</dbReference>
<accession>A0A0F2M8A4</accession>
<dbReference type="AlphaFoldDB" id="A0A0F2M8A4"/>
<protein>
    <submittedName>
        <fullName evidence="2">Uncharacterized protein</fullName>
    </submittedName>
</protein>
<organism evidence="2 3">
    <name type="scientific">Sporothrix schenckii 1099-18</name>
    <dbReference type="NCBI Taxonomy" id="1397361"/>
    <lineage>
        <taxon>Eukaryota</taxon>
        <taxon>Fungi</taxon>
        <taxon>Dikarya</taxon>
        <taxon>Ascomycota</taxon>
        <taxon>Pezizomycotina</taxon>
        <taxon>Sordariomycetes</taxon>
        <taxon>Sordariomycetidae</taxon>
        <taxon>Ophiostomatales</taxon>
        <taxon>Ophiostomataceae</taxon>
        <taxon>Sporothrix</taxon>
    </lineage>
</organism>
<reference evidence="2 3" key="2">
    <citation type="journal article" date="2015" name="Eukaryot. Cell">
        <title>Asexual propagation of a virulent clone complex in a human and feline outbreak of sporotrichosis.</title>
        <authorList>
            <person name="Teixeira Mde M."/>
            <person name="Rodrigues A.M."/>
            <person name="Tsui C.K."/>
            <person name="de Almeida L.G."/>
            <person name="Van Diepeningen A.D."/>
            <person name="van den Ende B.G."/>
            <person name="Fernandes G.F."/>
            <person name="Kano R."/>
            <person name="Hamelin R.C."/>
            <person name="Lopes-Bezerra L.M."/>
            <person name="Vasconcelos A.T."/>
            <person name="de Hoog S."/>
            <person name="de Camargo Z.P."/>
            <person name="Felipe M.S."/>
        </authorList>
    </citation>
    <scope>NUCLEOTIDE SEQUENCE [LARGE SCALE GENOMIC DNA]</scope>
    <source>
        <strain evidence="2 3">1099-18</strain>
    </source>
</reference>
<evidence type="ECO:0000256" key="1">
    <source>
        <dbReference type="SAM" id="MobiDB-lite"/>
    </source>
</evidence>
<comment type="caution">
    <text evidence="2">The sequence shown here is derived from an EMBL/GenBank/DDBJ whole genome shotgun (WGS) entry which is preliminary data.</text>
</comment>
<feature type="region of interest" description="Disordered" evidence="1">
    <location>
        <begin position="1"/>
        <end position="43"/>
    </location>
</feature>
<sequence>MKQSSDGRLMTEINEGSHFLLRAPPRDREKERQNASPFSAAYPLAADKTRARGAEEHSFIYLKKKGGRKETSKSRSRKISTVMERALRSPQFSTIHVTTANRPNIDPFFCGGQACALPFGGEQVLMTSGQNRRRGDWRV</sequence>
<dbReference type="Proteomes" id="UP000033710">
    <property type="component" value="Unassembled WGS sequence"/>
</dbReference>
<dbReference type="EMBL" id="AXCR01000007">
    <property type="protein sequence ID" value="KJR85035.1"/>
    <property type="molecule type" value="Genomic_DNA"/>
</dbReference>
<name>A0A0F2M8A4_SPOSC</name>
<gene>
    <name evidence="2" type="ORF">SPSK_10003</name>
</gene>
<dbReference type="VEuPathDB" id="FungiDB:SPSK_10003"/>